<gene>
    <name evidence="2" type="ORF">H9702_00810</name>
</gene>
<dbReference type="EMBL" id="DWWM01000005">
    <property type="protein sequence ID" value="HJC35658.1"/>
    <property type="molecule type" value="Genomic_DNA"/>
</dbReference>
<organism evidence="2 3">
    <name type="scientific">Candidatus Merdibacter merdavium</name>
    <dbReference type="NCBI Taxonomy" id="2838692"/>
    <lineage>
        <taxon>Bacteria</taxon>
        <taxon>Bacillati</taxon>
        <taxon>Bacillota</taxon>
        <taxon>Erysipelotrichia</taxon>
        <taxon>Erysipelotrichales</taxon>
        <taxon>Erysipelotrichaceae</taxon>
        <taxon>Merdibacter</taxon>
    </lineage>
</organism>
<sequence>MSRQIERLAWFAAGILINSFGIVLITKGALGTSQISSIPYVLSLQMPSISFGMFSFIMNMVYIVLQALLLRKQFKPFQLLQIVVNVVFSASIDVFMAMLSFYAPLQLFTRVLSAIAGCIVLAFGISVEVAPDLIMVPGEGIVAAISKVSGRRFGSVKVAFDVTLILIAAALSWVFFGDLVGVGVGTLLSAVSVGQFVNLINRHVPLLQHIRALAEE</sequence>
<comment type="caution">
    <text evidence="2">The sequence shown here is derived from an EMBL/GenBank/DDBJ whole genome shotgun (WGS) entry which is preliminary data.</text>
</comment>
<dbReference type="Proteomes" id="UP000823896">
    <property type="component" value="Unassembled WGS sequence"/>
</dbReference>
<feature type="transmembrane region" description="Helical" evidence="1">
    <location>
        <begin position="82"/>
        <end position="105"/>
    </location>
</feature>
<feature type="transmembrane region" description="Helical" evidence="1">
    <location>
        <begin position="111"/>
        <end position="137"/>
    </location>
</feature>
<name>A0A9D2NRZ6_9FIRM</name>
<dbReference type="PANTHER" id="PTHR40078">
    <property type="entry name" value="INTEGRAL MEMBRANE PROTEIN-RELATED"/>
    <property type="match status" value="1"/>
</dbReference>
<reference evidence="2" key="2">
    <citation type="submission" date="2021-04" db="EMBL/GenBank/DDBJ databases">
        <authorList>
            <person name="Gilroy R."/>
        </authorList>
    </citation>
    <scope>NUCLEOTIDE SEQUENCE</scope>
    <source>
        <strain evidence="2">CHK187-11901</strain>
    </source>
</reference>
<feature type="transmembrane region" description="Helical" evidence="1">
    <location>
        <begin position="182"/>
        <end position="201"/>
    </location>
</feature>
<accession>A0A9D2NRZ6</accession>
<protein>
    <submittedName>
        <fullName evidence="2">YitT family protein</fullName>
    </submittedName>
</protein>
<keyword evidence="1" id="KW-0812">Transmembrane</keyword>
<feature type="transmembrane region" description="Helical" evidence="1">
    <location>
        <begin position="158"/>
        <end position="176"/>
    </location>
</feature>
<feature type="transmembrane region" description="Helical" evidence="1">
    <location>
        <begin position="7"/>
        <end position="29"/>
    </location>
</feature>
<dbReference type="AlphaFoldDB" id="A0A9D2NRZ6"/>
<dbReference type="Pfam" id="PF19700">
    <property type="entry name" value="DUF6198"/>
    <property type="match status" value="1"/>
</dbReference>
<keyword evidence="1" id="KW-1133">Transmembrane helix</keyword>
<evidence type="ECO:0000313" key="2">
    <source>
        <dbReference type="EMBL" id="HJC35658.1"/>
    </source>
</evidence>
<feature type="transmembrane region" description="Helical" evidence="1">
    <location>
        <begin position="49"/>
        <end position="70"/>
    </location>
</feature>
<proteinExistence type="predicted"/>
<keyword evidence="1" id="KW-0472">Membrane</keyword>
<dbReference type="InterPro" id="IPR038750">
    <property type="entry name" value="YczE/YyaS-like"/>
</dbReference>
<evidence type="ECO:0000313" key="3">
    <source>
        <dbReference type="Proteomes" id="UP000823896"/>
    </source>
</evidence>
<reference evidence="2" key="1">
    <citation type="journal article" date="2021" name="PeerJ">
        <title>Extensive microbial diversity within the chicken gut microbiome revealed by metagenomics and culture.</title>
        <authorList>
            <person name="Gilroy R."/>
            <person name="Ravi A."/>
            <person name="Getino M."/>
            <person name="Pursley I."/>
            <person name="Horton D.L."/>
            <person name="Alikhan N.F."/>
            <person name="Baker D."/>
            <person name="Gharbi K."/>
            <person name="Hall N."/>
            <person name="Watson M."/>
            <person name="Adriaenssens E.M."/>
            <person name="Foster-Nyarko E."/>
            <person name="Jarju S."/>
            <person name="Secka A."/>
            <person name="Antonio M."/>
            <person name="Oren A."/>
            <person name="Chaudhuri R.R."/>
            <person name="La Ragione R."/>
            <person name="Hildebrand F."/>
            <person name="Pallen M.J."/>
        </authorList>
    </citation>
    <scope>NUCLEOTIDE SEQUENCE</scope>
    <source>
        <strain evidence="2">CHK187-11901</strain>
    </source>
</reference>
<dbReference type="PANTHER" id="PTHR40078:SF1">
    <property type="entry name" value="INTEGRAL MEMBRANE PROTEIN"/>
    <property type="match status" value="1"/>
</dbReference>
<evidence type="ECO:0000256" key="1">
    <source>
        <dbReference type="SAM" id="Phobius"/>
    </source>
</evidence>